<organism evidence="2">
    <name type="scientific">mine drainage metagenome</name>
    <dbReference type="NCBI Taxonomy" id="410659"/>
    <lineage>
        <taxon>unclassified sequences</taxon>
        <taxon>metagenomes</taxon>
        <taxon>ecological metagenomes</taxon>
    </lineage>
</organism>
<evidence type="ECO:0000313" key="2">
    <source>
        <dbReference type="EMBL" id="OIQ95154.1"/>
    </source>
</evidence>
<reference evidence="2" key="1">
    <citation type="submission" date="2016-10" db="EMBL/GenBank/DDBJ databases">
        <title>Sequence of Gallionella enrichment culture.</title>
        <authorList>
            <person name="Poehlein A."/>
            <person name="Muehling M."/>
            <person name="Daniel R."/>
        </authorList>
    </citation>
    <scope>NUCLEOTIDE SEQUENCE</scope>
</reference>
<dbReference type="AlphaFoldDB" id="A0A1J5RI93"/>
<keyword evidence="1" id="KW-0812">Transmembrane</keyword>
<comment type="caution">
    <text evidence="2">The sequence shown here is derived from an EMBL/GenBank/DDBJ whole genome shotgun (WGS) entry which is preliminary data.</text>
</comment>
<sequence length="67" mass="8022">MKINWKKFFTSLIFLIPLILVMDIIYDSVFKHLIWKEVFAADNLFFKILTAIVIAYFYATIDKTEKK</sequence>
<keyword evidence="1" id="KW-1133">Transmembrane helix</keyword>
<dbReference type="EMBL" id="MLJW01000172">
    <property type="protein sequence ID" value="OIQ95154.1"/>
    <property type="molecule type" value="Genomic_DNA"/>
</dbReference>
<protein>
    <submittedName>
        <fullName evidence="2">Uncharacterized protein</fullName>
    </submittedName>
</protein>
<proteinExistence type="predicted"/>
<feature type="transmembrane region" description="Helical" evidence="1">
    <location>
        <begin position="38"/>
        <end position="59"/>
    </location>
</feature>
<gene>
    <name evidence="2" type="ORF">GALL_228510</name>
</gene>
<accession>A0A1J5RI93</accession>
<feature type="transmembrane region" description="Helical" evidence="1">
    <location>
        <begin position="7"/>
        <end position="26"/>
    </location>
</feature>
<keyword evidence="1" id="KW-0472">Membrane</keyword>
<name>A0A1J5RI93_9ZZZZ</name>
<evidence type="ECO:0000256" key="1">
    <source>
        <dbReference type="SAM" id="Phobius"/>
    </source>
</evidence>